<evidence type="ECO:0000259" key="4">
    <source>
        <dbReference type="PROSITE" id="PS50821"/>
    </source>
</evidence>
<dbReference type="SMART" id="SM01163">
    <property type="entry name" value="DUF1785"/>
    <property type="match status" value="1"/>
</dbReference>
<evidence type="ECO:0000256" key="1">
    <source>
        <dbReference type="ARBA" id="ARBA00008201"/>
    </source>
</evidence>
<evidence type="ECO:0000313" key="6">
    <source>
        <dbReference type="EMBL" id="PIA62518.1"/>
    </source>
</evidence>
<name>A0A2G5F3C5_AQUCA</name>
<feature type="domain" description="Piwi" evidence="5">
    <location>
        <begin position="544"/>
        <end position="663"/>
    </location>
</feature>
<proteinExistence type="inferred from homology"/>
<dbReference type="STRING" id="218851.A0A2G5F3C5"/>
<evidence type="ECO:0000256" key="2">
    <source>
        <dbReference type="ARBA" id="ARBA00023158"/>
    </source>
</evidence>
<dbReference type="PROSITE" id="PS50821">
    <property type="entry name" value="PAZ"/>
    <property type="match status" value="1"/>
</dbReference>
<dbReference type="EMBL" id="KZ305019">
    <property type="protein sequence ID" value="PIA62518.1"/>
    <property type="molecule type" value="Genomic_DNA"/>
</dbReference>
<feature type="domain" description="PAZ" evidence="4">
    <location>
        <begin position="261"/>
        <end position="375"/>
    </location>
</feature>
<gene>
    <name evidence="6" type="ORF">AQUCO_00200494v1</name>
</gene>
<evidence type="ECO:0000256" key="3">
    <source>
        <dbReference type="SAM" id="MobiDB-lite"/>
    </source>
</evidence>
<dbReference type="CDD" id="cd02846">
    <property type="entry name" value="PAZ_argonaute_like"/>
    <property type="match status" value="1"/>
</dbReference>
<dbReference type="Pfam" id="PF02170">
    <property type="entry name" value="PAZ"/>
    <property type="match status" value="1"/>
</dbReference>
<dbReference type="EMBL" id="KZ305019">
    <property type="protein sequence ID" value="PIA62519.1"/>
    <property type="molecule type" value="Genomic_DNA"/>
</dbReference>
<dbReference type="PROSITE" id="PS50822">
    <property type="entry name" value="PIWI"/>
    <property type="match status" value="1"/>
</dbReference>
<feature type="region of interest" description="Disordered" evidence="3">
    <location>
        <begin position="1"/>
        <end position="31"/>
    </location>
</feature>
<dbReference type="InterPro" id="IPR003100">
    <property type="entry name" value="PAZ_dom"/>
</dbReference>
<dbReference type="InterPro" id="IPR036085">
    <property type="entry name" value="PAZ_dom_sf"/>
</dbReference>
<feature type="compositionally biased region" description="Basic and acidic residues" evidence="3">
    <location>
        <begin position="1"/>
        <end position="10"/>
    </location>
</feature>
<dbReference type="Gene3D" id="3.40.50.2300">
    <property type="match status" value="1"/>
</dbReference>
<dbReference type="InterPro" id="IPR032474">
    <property type="entry name" value="Argonaute_N"/>
</dbReference>
<comment type="similarity">
    <text evidence="1">Belongs to the argonaute family. Ago subfamily.</text>
</comment>
<dbReference type="Gene3D" id="3.30.420.10">
    <property type="entry name" value="Ribonuclease H-like superfamily/Ribonuclease H"/>
    <property type="match status" value="1"/>
</dbReference>
<dbReference type="AlphaFoldDB" id="A0A2G5F3C5"/>
<dbReference type="SMART" id="SM00949">
    <property type="entry name" value="PAZ"/>
    <property type="match status" value="1"/>
</dbReference>
<sequence length="663" mass="74212">MEKVGFEETRGALPPPPPPLPPHGRPERLTEPSKCVAMSRTGTGRSGRRINLVANHFKVSVNVPDAVFFQYSVLIKSEDNRKIEGKGIGGKVMDKLSQTYSSELAGKNFAYDGEKALYTVGSLPQTKFEFTVVLEEAAVKRSGSPDPKRTKSSIQSKTYNVEISFSARIPLKPIALALKGLKADNTGDALRVIDIILRQQAAKRGCLLVRQSFIHDDVRIFISFGGGLTACHGFDSCFQTTLCGLSPNMDVSSTMILMPGPVLDFLLTNQNLRDPRQIDWGKASKMLKNLRVKARHNNMEFKIIGISEKACNQQYFPLKMRSGDGSTEETVEITVYDYFKNRNIDLANSAYLPCLDVGKLKRPNYLPLELCSLISLQRYTRSSSSMQRASLVERSRQKPQERIRTVIDAVKNYRYDDDSMLKACNISIEKQLTAFEGRVFNAPTLKVGNSEDCVSRSGRLNFNQKRLLSPIQIKRWAIVNFSARCDISYLSQELIRCGRSKGIHIDNPYSLIEEDSQWRRAGPVVRVEKLFEQVKAKLPGPPEFLLCVLPERKNCDIYGPWKKINLHEMGIVTQCLCPTKINDRYLTKVLRKINSKLGEVMNSLVEVKCIPTLPRLKETPSMILGMDVSHGSPGQSDIPSIAAVVGSRSGPLISRYRASVRTQ</sequence>
<keyword evidence="2" id="KW-0943">RNA-mediated gene silencing</keyword>
<reference evidence="6 7" key="1">
    <citation type="submission" date="2017-09" db="EMBL/GenBank/DDBJ databases">
        <title>WGS assembly of Aquilegia coerulea Goldsmith.</title>
        <authorList>
            <person name="Hodges S."/>
            <person name="Kramer E."/>
            <person name="Nordborg M."/>
            <person name="Tomkins J."/>
            <person name="Borevitz J."/>
            <person name="Derieg N."/>
            <person name="Yan J."/>
            <person name="Mihaltcheva S."/>
            <person name="Hayes R.D."/>
            <person name="Rokhsar D."/>
        </authorList>
    </citation>
    <scope>NUCLEOTIDE SEQUENCE [LARGE SCALE GENOMIC DNA]</scope>
    <source>
        <strain evidence="7">cv. Goldsmith</strain>
    </source>
</reference>
<dbReference type="FunFam" id="2.170.260.10:FF:000008">
    <property type="entry name" value="Protein argonaute 7"/>
    <property type="match status" value="1"/>
</dbReference>
<dbReference type="GO" id="GO:0031047">
    <property type="term" value="P:regulatory ncRNA-mediated gene silencing"/>
    <property type="evidence" value="ECO:0007669"/>
    <property type="project" value="UniProtKB-KW"/>
</dbReference>
<dbReference type="Pfam" id="PF16486">
    <property type="entry name" value="ArgoN"/>
    <property type="match status" value="1"/>
</dbReference>
<accession>A0A2G5F3C5</accession>
<dbReference type="Gene3D" id="2.170.260.10">
    <property type="entry name" value="paz domain"/>
    <property type="match status" value="1"/>
</dbReference>
<protein>
    <recommendedName>
        <fullName evidence="8">PAZ domain-containing protein</fullName>
    </recommendedName>
</protein>
<feature type="compositionally biased region" description="Pro residues" evidence="3">
    <location>
        <begin position="13"/>
        <end position="23"/>
    </location>
</feature>
<organism evidence="6 7">
    <name type="scientific">Aquilegia coerulea</name>
    <name type="common">Rocky mountain columbine</name>
    <dbReference type="NCBI Taxonomy" id="218851"/>
    <lineage>
        <taxon>Eukaryota</taxon>
        <taxon>Viridiplantae</taxon>
        <taxon>Streptophyta</taxon>
        <taxon>Embryophyta</taxon>
        <taxon>Tracheophyta</taxon>
        <taxon>Spermatophyta</taxon>
        <taxon>Magnoliopsida</taxon>
        <taxon>Ranunculales</taxon>
        <taxon>Ranunculaceae</taxon>
        <taxon>Thalictroideae</taxon>
        <taxon>Aquilegia</taxon>
    </lineage>
</organism>
<dbReference type="SUPFAM" id="SSF101690">
    <property type="entry name" value="PAZ domain"/>
    <property type="match status" value="1"/>
</dbReference>
<dbReference type="Proteomes" id="UP000230069">
    <property type="component" value="Unassembled WGS sequence"/>
</dbReference>
<evidence type="ECO:0008006" key="8">
    <source>
        <dbReference type="Google" id="ProtNLM"/>
    </source>
</evidence>
<evidence type="ECO:0000259" key="5">
    <source>
        <dbReference type="PROSITE" id="PS50822"/>
    </source>
</evidence>
<dbReference type="OrthoDB" id="10252740at2759"/>
<evidence type="ECO:0000313" key="7">
    <source>
        <dbReference type="Proteomes" id="UP000230069"/>
    </source>
</evidence>
<dbReference type="InterPro" id="IPR014811">
    <property type="entry name" value="ArgoL1"/>
</dbReference>
<keyword evidence="7" id="KW-1185">Reference proteome</keyword>
<dbReference type="Pfam" id="PF08699">
    <property type="entry name" value="ArgoL1"/>
    <property type="match status" value="1"/>
</dbReference>
<dbReference type="PANTHER" id="PTHR22891">
    <property type="entry name" value="EUKARYOTIC TRANSLATION INITIATION FACTOR 2C"/>
    <property type="match status" value="1"/>
</dbReference>
<dbReference type="GO" id="GO:0003723">
    <property type="term" value="F:RNA binding"/>
    <property type="evidence" value="ECO:0007669"/>
    <property type="project" value="InterPro"/>
</dbReference>
<dbReference type="Pfam" id="PF02171">
    <property type="entry name" value="Piwi"/>
    <property type="match status" value="1"/>
</dbReference>
<dbReference type="SUPFAM" id="SSF53098">
    <property type="entry name" value="Ribonuclease H-like"/>
    <property type="match status" value="1"/>
</dbReference>
<dbReference type="InterPro" id="IPR003165">
    <property type="entry name" value="Piwi"/>
</dbReference>
<dbReference type="InterPro" id="IPR036397">
    <property type="entry name" value="RNaseH_sf"/>
</dbReference>
<dbReference type="InterPro" id="IPR012337">
    <property type="entry name" value="RNaseH-like_sf"/>
</dbReference>